<evidence type="ECO:0000256" key="1">
    <source>
        <dbReference type="SAM" id="MobiDB-lite"/>
    </source>
</evidence>
<reference evidence="2 3" key="1">
    <citation type="submission" date="2020-01" db="EMBL/GenBank/DDBJ databases">
        <authorList>
            <person name="Gupta K D."/>
        </authorList>
    </citation>
    <scope>NUCLEOTIDE SEQUENCE [LARGE SCALE GENOMIC DNA]</scope>
</reference>
<comment type="caution">
    <text evidence="2">The sequence shown here is derived from an EMBL/GenBank/DDBJ whole genome shotgun (WGS) entry which is preliminary data.</text>
</comment>
<evidence type="ECO:0000313" key="2">
    <source>
        <dbReference type="EMBL" id="CAA7261765.1"/>
    </source>
</evidence>
<keyword evidence="3" id="KW-1185">Reference proteome</keyword>
<gene>
    <name evidence="2" type="ORF">AAE3_LOCUS3967</name>
</gene>
<proteinExistence type="predicted"/>
<sequence length="180" mass="19862">MRHGSLPTNLVMVPNPPETMGEKSTAISMDLSAREKIVIRHRLGAKNPTLPVKQQTLSRTVSIFKRKQEPKPEACPSVEGTSGSQDPGFTMIAKSPQSPHPIIRPSKKGILLKGPRIEKRVKRKSVTQSTKSSPRSPLSREIKITTTLYGLINLAHHNMRQNMRDVDAHPMAVLHVGDAS</sequence>
<protein>
    <submittedName>
        <fullName evidence="2">Uncharacterized protein</fullName>
    </submittedName>
</protein>
<dbReference type="EMBL" id="CACVBS010000034">
    <property type="protein sequence ID" value="CAA7261765.1"/>
    <property type="molecule type" value="Genomic_DNA"/>
</dbReference>
<accession>A0A8S0VR02</accession>
<dbReference type="Proteomes" id="UP000467700">
    <property type="component" value="Unassembled WGS sequence"/>
</dbReference>
<dbReference type="AlphaFoldDB" id="A0A8S0VR02"/>
<feature type="compositionally biased region" description="Polar residues" evidence="1">
    <location>
        <begin position="126"/>
        <end position="136"/>
    </location>
</feature>
<dbReference type="OrthoDB" id="10396045at2759"/>
<feature type="region of interest" description="Disordered" evidence="1">
    <location>
        <begin position="1"/>
        <end position="23"/>
    </location>
</feature>
<organism evidence="2 3">
    <name type="scientific">Cyclocybe aegerita</name>
    <name type="common">Black poplar mushroom</name>
    <name type="synonym">Agrocybe aegerita</name>
    <dbReference type="NCBI Taxonomy" id="1973307"/>
    <lineage>
        <taxon>Eukaryota</taxon>
        <taxon>Fungi</taxon>
        <taxon>Dikarya</taxon>
        <taxon>Basidiomycota</taxon>
        <taxon>Agaricomycotina</taxon>
        <taxon>Agaricomycetes</taxon>
        <taxon>Agaricomycetidae</taxon>
        <taxon>Agaricales</taxon>
        <taxon>Agaricineae</taxon>
        <taxon>Bolbitiaceae</taxon>
        <taxon>Cyclocybe</taxon>
    </lineage>
</organism>
<evidence type="ECO:0000313" key="3">
    <source>
        <dbReference type="Proteomes" id="UP000467700"/>
    </source>
</evidence>
<name>A0A8S0VR02_CYCAE</name>
<feature type="region of interest" description="Disordered" evidence="1">
    <location>
        <begin position="66"/>
        <end position="139"/>
    </location>
</feature>